<sequence>MDSKSIHFSCTLCGKCCHDLRLPLSLSEAESWLMDDGELEIFVEAIPWPGEPPGDNLQAAHKRGRSFPAMCGDLPIRIIATFVASFNGPCPNLLDDMRCGAYEKRPRVCRIYPAEVNPSLELVPSTKSCPPDAWTAEKPLYLASGRLMDAATVELIKQARLADIVDAPRKDDICNALGLRHCALANEGFSVFKVDRDAALNAMEESRARVAGETSASQWTFVSNQRRSVETLNSIDARCIFASTDPEATYSYLGFLEAAP</sequence>
<dbReference type="EMBL" id="JACHVZ010000002">
    <property type="protein sequence ID" value="MBB2926369.1"/>
    <property type="molecule type" value="Genomic_DNA"/>
</dbReference>
<proteinExistence type="predicted"/>
<evidence type="ECO:0000313" key="3">
    <source>
        <dbReference type="Proteomes" id="UP000247772"/>
    </source>
</evidence>
<gene>
    <name evidence="2" type="ORF">C7410_15531</name>
    <name evidence="1" type="ORF">FHX59_000776</name>
</gene>
<evidence type="ECO:0000313" key="4">
    <source>
        <dbReference type="Proteomes" id="UP000533533"/>
    </source>
</evidence>
<evidence type="ECO:0000313" key="2">
    <source>
        <dbReference type="EMBL" id="PYE12563.1"/>
    </source>
</evidence>
<dbReference type="EMBL" id="QJSQ01000055">
    <property type="protein sequence ID" value="PYE12563.1"/>
    <property type="molecule type" value="Genomic_DNA"/>
</dbReference>
<accession>A0A2U0ZGD6</accession>
<comment type="caution">
    <text evidence="2">The sequence shown here is derived from an EMBL/GenBank/DDBJ whole genome shotgun (WGS) entry which is preliminary data.</text>
</comment>
<dbReference type="Pfam" id="PF03692">
    <property type="entry name" value="CxxCxxCC"/>
    <property type="match status" value="1"/>
</dbReference>
<dbReference type="OrthoDB" id="7500397at2"/>
<evidence type="ECO:0000313" key="1">
    <source>
        <dbReference type="EMBL" id="MBB2926369.1"/>
    </source>
</evidence>
<dbReference type="InterPro" id="IPR005358">
    <property type="entry name" value="Puta_zinc/iron-chelating_dom"/>
</dbReference>
<reference evidence="2 3" key="1">
    <citation type="submission" date="2018-06" db="EMBL/GenBank/DDBJ databases">
        <title>Genomic Encyclopedia of Type Strains, Phase IV (KMG-V): Genome sequencing to study the core and pangenomes of soil and plant-associated prokaryotes.</title>
        <authorList>
            <person name="Whitman W."/>
        </authorList>
    </citation>
    <scope>NUCLEOTIDE SEQUENCE [LARGE SCALE GENOMIC DNA]</scope>
    <source>
        <strain evidence="2 3">SRCL-318</strain>
        <strain evidence="1 4">SRMrh-85</strain>
    </source>
</reference>
<keyword evidence="4" id="KW-1185">Reference proteome</keyword>
<dbReference type="Proteomes" id="UP000247772">
    <property type="component" value="Unassembled WGS sequence"/>
</dbReference>
<protein>
    <submittedName>
        <fullName evidence="2">Fe-S-cluster containining protein</fullName>
    </submittedName>
</protein>
<name>A0A2U0ZGD6_9BURK</name>
<dbReference type="AlphaFoldDB" id="A0A2U0ZGD6"/>
<dbReference type="RefSeq" id="WP_110388841.1">
    <property type="nucleotide sequence ID" value="NZ_JACHVZ010000002.1"/>
</dbReference>
<dbReference type="Proteomes" id="UP000533533">
    <property type="component" value="Unassembled WGS sequence"/>
</dbReference>
<organism evidence="2 3">
    <name type="scientific">Paraburkholderia silvatlantica</name>
    <dbReference type="NCBI Taxonomy" id="321895"/>
    <lineage>
        <taxon>Bacteria</taxon>
        <taxon>Pseudomonadati</taxon>
        <taxon>Pseudomonadota</taxon>
        <taxon>Betaproteobacteria</taxon>
        <taxon>Burkholderiales</taxon>
        <taxon>Burkholderiaceae</taxon>
        <taxon>Paraburkholderia</taxon>
    </lineage>
</organism>